<feature type="coiled-coil region" evidence="2">
    <location>
        <begin position="2797"/>
        <end position="2824"/>
    </location>
</feature>
<feature type="region of interest" description="Disordered" evidence="3">
    <location>
        <begin position="908"/>
        <end position="964"/>
    </location>
</feature>
<evidence type="ECO:0000256" key="1">
    <source>
        <dbReference type="ARBA" id="ARBA00022737"/>
    </source>
</evidence>
<dbReference type="InterPro" id="IPR013783">
    <property type="entry name" value="Ig-like_fold"/>
</dbReference>
<dbReference type="Proteomes" id="UP001458880">
    <property type="component" value="Unassembled WGS sequence"/>
</dbReference>
<name>A0AAW1KK72_POPJA</name>
<dbReference type="Gene3D" id="2.60.40.10">
    <property type="entry name" value="Immunoglobulins"/>
    <property type="match status" value="7"/>
</dbReference>
<accession>A0AAW1KK72</accession>
<feature type="coiled-coil region" evidence="2">
    <location>
        <begin position="2497"/>
        <end position="2524"/>
    </location>
</feature>
<comment type="caution">
    <text evidence="5">The sequence shown here is derived from an EMBL/GenBank/DDBJ whole genome shotgun (WGS) entry which is preliminary data.</text>
</comment>
<keyword evidence="1" id="KW-0677">Repeat</keyword>
<reference evidence="5 6" key="1">
    <citation type="journal article" date="2024" name="BMC Genomics">
        <title>De novo assembly and annotation of Popillia japonica's genome with initial clues to its potential as an invasive pest.</title>
        <authorList>
            <person name="Cucini C."/>
            <person name="Boschi S."/>
            <person name="Funari R."/>
            <person name="Cardaioli E."/>
            <person name="Iannotti N."/>
            <person name="Marturano G."/>
            <person name="Paoli F."/>
            <person name="Bruttini M."/>
            <person name="Carapelli A."/>
            <person name="Frati F."/>
            <person name="Nardi F."/>
        </authorList>
    </citation>
    <scope>NUCLEOTIDE SEQUENCE [LARGE SCALE GENOMIC DNA]</scope>
    <source>
        <strain evidence="5">DMR45628</strain>
    </source>
</reference>
<evidence type="ECO:0000313" key="6">
    <source>
        <dbReference type="Proteomes" id="UP001458880"/>
    </source>
</evidence>
<dbReference type="Pfam" id="PF07679">
    <property type="entry name" value="I-set"/>
    <property type="match status" value="6"/>
</dbReference>
<dbReference type="InterPro" id="IPR013098">
    <property type="entry name" value="Ig_I-set"/>
</dbReference>
<feature type="domain" description="Ig-like" evidence="4">
    <location>
        <begin position="185"/>
        <end position="271"/>
    </location>
</feature>
<evidence type="ECO:0000259" key="4">
    <source>
        <dbReference type="PROSITE" id="PS50835"/>
    </source>
</evidence>
<dbReference type="PROSITE" id="PS50835">
    <property type="entry name" value="IG_LIKE"/>
    <property type="match status" value="6"/>
</dbReference>
<feature type="coiled-coil region" evidence="2">
    <location>
        <begin position="2879"/>
        <end position="2932"/>
    </location>
</feature>
<dbReference type="SMART" id="SM00408">
    <property type="entry name" value="IGc2"/>
    <property type="match status" value="6"/>
</dbReference>
<dbReference type="InterPro" id="IPR050964">
    <property type="entry name" value="Striated_Muscle_Regulatory"/>
</dbReference>
<feature type="domain" description="Ig-like" evidence="4">
    <location>
        <begin position="594"/>
        <end position="672"/>
    </location>
</feature>
<feature type="domain" description="Ig-like" evidence="4">
    <location>
        <begin position="502"/>
        <end position="579"/>
    </location>
</feature>
<dbReference type="InterPro" id="IPR003598">
    <property type="entry name" value="Ig_sub2"/>
</dbReference>
<dbReference type="PANTHER" id="PTHR13817:SF171">
    <property type="entry name" value="STRETCHIN-MLCK, ISOFORM U"/>
    <property type="match status" value="1"/>
</dbReference>
<dbReference type="SUPFAM" id="SSF48726">
    <property type="entry name" value="Immunoglobulin"/>
    <property type="match status" value="7"/>
</dbReference>
<feature type="compositionally biased region" description="Basic and acidic residues" evidence="3">
    <location>
        <begin position="927"/>
        <end position="939"/>
    </location>
</feature>
<dbReference type="SMART" id="SM00409">
    <property type="entry name" value="IG"/>
    <property type="match status" value="6"/>
</dbReference>
<feature type="compositionally biased region" description="Polar residues" evidence="3">
    <location>
        <begin position="917"/>
        <end position="926"/>
    </location>
</feature>
<protein>
    <submittedName>
        <fullName evidence="5">Immunoglobulin I-set domain</fullName>
    </submittedName>
</protein>
<feature type="domain" description="Ig-like" evidence="4">
    <location>
        <begin position="293"/>
        <end position="382"/>
    </location>
</feature>
<evidence type="ECO:0000256" key="3">
    <source>
        <dbReference type="SAM" id="MobiDB-lite"/>
    </source>
</evidence>
<proteinExistence type="predicted"/>
<dbReference type="InterPro" id="IPR036179">
    <property type="entry name" value="Ig-like_dom_sf"/>
</dbReference>
<dbReference type="InterPro" id="IPR007110">
    <property type="entry name" value="Ig-like_dom"/>
</dbReference>
<feature type="region of interest" description="Disordered" evidence="3">
    <location>
        <begin position="821"/>
        <end position="854"/>
    </location>
</feature>
<gene>
    <name evidence="5" type="ORF">QE152_g22514</name>
</gene>
<dbReference type="EMBL" id="JASPKY010000217">
    <property type="protein sequence ID" value="KAK9719697.1"/>
    <property type="molecule type" value="Genomic_DNA"/>
</dbReference>
<feature type="coiled-coil region" evidence="2">
    <location>
        <begin position="1256"/>
        <end position="1314"/>
    </location>
</feature>
<dbReference type="FunFam" id="2.60.40.10:FF:001307">
    <property type="entry name" value="Stretchin-Mlck, isoform V"/>
    <property type="match status" value="3"/>
</dbReference>
<organism evidence="5 6">
    <name type="scientific">Popillia japonica</name>
    <name type="common">Japanese beetle</name>
    <dbReference type="NCBI Taxonomy" id="7064"/>
    <lineage>
        <taxon>Eukaryota</taxon>
        <taxon>Metazoa</taxon>
        <taxon>Ecdysozoa</taxon>
        <taxon>Arthropoda</taxon>
        <taxon>Hexapoda</taxon>
        <taxon>Insecta</taxon>
        <taxon>Pterygota</taxon>
        <taxon>Neoptera</taxon>
        <taxon>Endopterygota</taxon>
        <taxon>Coleoptera</taxon>
        <taxon>Polyphaga</taxon>
        <taxon>Scarabaeiformia</taxon>
        <taxon>Scarabaeidae</taxon>
        <taxon>Rutelinae</taxon>
        <taxon>Popillia</taxon>
    </lineage>
</organism>
<dbReference type="PANTHER" id="PTHR13817">
    <property type="entry name" value="TITIN"/>
    <property type="match status" value="1"/>
</dbReference>
<feature type="compositionally biased region" description="Basic residues" evidence="3">
    <location>
        <begin position="940"/>
        <end position="950"/>
    </location>
</feature>
<feature type="domain" description="Ig-like" evidence="4">
    <location>
        <begin position="15"/>
        <end position="99"/>
    </location>
</feature>
<evidence type="ECO:0000313" key="5">
    <source>
        <dbReference type="EMBL" id="KAK9719697.1"/>
    </source>
</evidence>
<dbReference type="FunFam" id="2.60.40.10:FF:001894">
    <property type="entry name" value="Stretchin-Mlck, isoform V"/>
    <property type="match status" value="1"/>
</dbReference>
<keyword evidence="6" id="KW-1185">Reference proteome</keyword>
<keyword evidence="2" id="KW-0175">Coiled coil</keyword>
<feature type="domain" description="Ig-like" evidence="4">
    <location>
        <begin position="397"/>
        <end position="473"/>
    </location>
</feature>
<evidence type="ECO:0000256" key="2">
    <source>
        <dbReference type="SAM" id="Coils"/>
    </source>
</evidence>
<sequence length="4370" mass="487815">MRIVTGGPALDKLPPRFRDSGLQFVTSVEGQSVTLLAELVELTEETEISWLKNDQPLETNQRCQLHTDKNGIQLVVDNVQKTDSGVYSVRAKTPSGSVSRDIELRIGTRTRFLVETKTATEEVITWYHNEVIVREGERYRFTNEDGFHCIDVTPILEQDAGKWKCTSRNRAGLSTCTCHLNVLVPKTYKVPEFVEELRALLTEHGTVALECKVIGVPTPLLRWFKDGIEIKAGDVFALTANPDDPTTLGTYTCEATNCMGKAVSSSRVHVVGKGSREGSLKPADSEVSSGPPPMFSKDLKDEIIKIGDPIVLSCQVSVPPWPKSIVWYNSEGKINDEDPEGRYKQLADGLGGYMLEIKPTEAPDQGQWKCVATGQSGAISVSSCTVNMIIPKHFRKPRFMESLKAVLTEEGLVSFECKVVGSPTPLLRWFKDGQELKPGDVYQLTGTNSLGSYCCIAKNCMGEAVSSAELTVEDIQNQLNDEERQQLLSKSQAPKFLKGLKSCEARINENFKFTIQVTITPEASLVWYRDDQPVENEAGKYLINREVLGVSNLDITPLEFMDQAEWKCIAKNDFGHSVTSCYLKLVIPKHFRKPMFLESLRAVLSEEGAVNLECKVIGVPQPVLVWYKDGMELKPGDIHRITSGEDGTCCLGTYTCEARNCMGIVASSASLLGFEDQTKTRAEQQRIELAKVPSLSTIQEERTSQLYDTPQGDVSLTINDHGEVSFSFDGKEVSVSLYETPDITEEEAIQIVEMYADQLSEHVTEQNVVELPPLRFTKETSTSGNLVMEAVLVDVSEDYFISADDEADLRTEADIEEIFSVSDEMARSLSPNGEAPRRPPRKKNDSQKSAQESFYSLSKNASIETDAADESLALDSESFGDFASAMSSERVQEEDMAFQVAAITETTSLPGDVARDSPSTPQNTHEIGSDLRVNREDGKSKKKRRRRRTSRSSQSSEESSKEFGIKESARLKAQSLELGTEIFYRDVQGEEGDGLIIDPVLNAIKMKELEAKEREVMEKLKKTLYIIEADLDKVGNELLMQVAKKSTAVAANKSIEVLQSIIQPIRDIQTFLVTLEQQEPHTSSTSIAELIAPPIFDLQKGLAVVEKCTETQGKEHTLILKTCFNILDKTGPQIQRGLKLIENMSLLEKEMLPTNAAGRTTPSKIIQEVLTTLQETQNGMDRALFVITSKKALFAKQKPPVEREVQETDILEAETDMDVLLKFAQPAFELQETLTNVKQVMVEVENVTPEMKADIKDKIQENVVDLVKQVMATEQQVIKLGESDMDHDLYSAILETVSQTINNLSNNVEMYSNMPIGTKYEEIARLELFEAPIEEVINSLSKLGKNIPTSQLLGQEDIPITPQEVVKDVFEHVSHIIHENISQTVQTFLYNIEMAQQATSDTVVLEGLRQMATLQKDLAVTVTRSAEINTEPAIMALENLSQPLDMMNNQLLDVPTSLPSDILDDMVACLSILEDSIVLNERIEEDEDLLVLFSILKARAREVKENICILIEPELLTLQPPQSPQPRNILIRQNLSEENIAEEIIEEETSVLPVPPIVEEDIAQSKYEDLRKCIANIQDMPIMSEKAESVLVEAPQEQAQAFAETVQQLEKCLAVLQEQSSIEIPAELVEEATTVIECVEKLKTSSSLFEKPLSVADISEIKTLTGPLRRLSQTLVLLENQQEERMNIFKYVEDTLNDLKTNLSSFSKEEPIPSLIQNISNTLEVVSLERSNLDITMDAVHQLGGLANLLTTINETVSQSQETDIRNIPNLKEPISRLLVDLKEIGHETGLKFITDSMKAFLADLQNASTKSVYEKISLVTEDIVQNIETLSNQAGVNLEKAPFEEMKKSFKELKETLKLVEVQKEQILSYMDLEKSLSAVSNCIEEFGQSPHEGQEVPKEKLQHYQEVVQEMRAIIPKIDAPVAQKLTATVTECEKLSQAFIEPAQVEIVNLIEPLRAVLHEIELQDLNESDKKSNIKKIARNLLPSLRQELQKISEASSTPIQIKTMEEIVQPLNAIKDYIANEEKDPKCLRNHLEKLKTVEVEQQNLLTPIITTLQEALPLLDIEIDKIIEGENQAKIQKMKTISKVTDIAQDIVKNVASIKYAEIDKSLVIKLQRTLYALQISVNDLIDYDLNAADETFINSVVHSLDSADQFIVSRTSTDTTNKPNIQDVMDSLKQVEDDFGKVDGSSTVMAMSDVIQSFTTNAAQVLSQLGKAYTQHVKTDLVEAKFAAPIEAIKQKADVLTSKEQELSVISDLKDYLLDIKQNAQIILEQPQENQLEEEEIEYLRNLEGLAENIGDTLTEERAEETDVISKIDKLAELVDMLVVESPLKGIMFCVKEACNIANKVFKVTEKDVKLEQEVQTADVSQEYKEIEDAEATKVEEVADVKEEVVEAKPASEDSETADLAKPADAKAAPIGEEIIVVEESVSTIQLEEVREFIEETITTVEERKVVEPPKGAKVAGLPPEPPKVPDEETTAVKVEDARSSDDVHLDSLKLNLDSIEAKLMQTEDKSDELLHVLQHLNDVKNLNFEELKLTQSPEECASATAELGNLLNQINAFLDADKSSVTDTVAQIQSSLQKLNEISKGEAIITSSVKLAEAIIQKDVKFDKVTKEKLQDSLKSLRHSVETIEKRQFPEEMSAAITELEKSITGLQGVLDTKLQLEAKDLTIEEHKAVAKADNTLTHINSLLQDISEEVQEQKVEVMVETAKKSIEELRLAVVAIKEESHVKEVMEPLEETVKNVVNLFERVTTITLEKQQVSSRFPLVLKDLAQLIANADKSGLDELNQNLYENIGHQLETVQNKLVALQNANLTEEEQPILGGAEKCIERFLDLIKSSTISLQNIEDSKLETFVSDLKQFEPTLENQELNPLISEIATEIKQLNINVLKLIEKPQPAGPKPIAEPLQKLQKDIENLQNSVSDLNVNSSVKTHKIALNELPRPLIALQFVVENILVGKNEKLTPEDLNFLTKITESVDEIAAIIETAEDVAKPHQLEKIQASVEDLKVILASVNLESHIKDILEPLQEISKIVEKVLEKETAVTNEFVEARAESVKHFGQSLENISKIIENRAFNISKEPQLIVLTELEKPAQGILSVIANASIGDLTSQEIKSLNDLRNSVDDVCNILKEQDSTAENIDKLLLDLKQSISHVALIKEERAEALPGADVEKSFIEAVQEQLSELNKAIEFAHIVLEKSKTVEDVSQLRDISNPLKELLKLVLTIKHQPQGELQLLSELQQPLHDLQVKLNDCVETKIVPDEIPILEVVGKEFAAIIDIAKTKKHSDLTIADFQEPLGSLQNVIITVCSRAVLSDTPKDQESVVQKILEPLDGIIKSIIRIESASADKIAILKLIGNLVSNINYLEDEFRKEGVFSNLEVFGKLGQKFEDLKASFNSKDQLHENLNEIQKIVEETLPANFDPNTPQSLQDTLTCLKKLNQEISTILSPSSDLEHIQKLGTIDRNFSELVQTVKAVEEERIQSRRDIKAIKGIKEPLLLIQKDIRALKPMVTDISIKEPLLLIQKDIRALKPMVTDISDEIKAEILTITSLEKPIEDICLVASEIEASTEIADQLDITEEFGDQLKALQEPLQKLSIAIGDFKTTLQQPQVKKMDPTPILSALSVIKESIESVTLEQSPIQSLNILCQNLQPLSSKIGDIQEVLKSELVPRRDQTVSNLFKMNLVELNEVLTGIKSSVGNLKPFDKIMITLTLELQNPIQDFISSFEEIGKVFGQENLDDISESAQEIFEEIIKNLHENIAAISACHQVALQNQFGQNELSKIKKSLENIRNTLDKSTSIPLETYFMELMHPNLVTLKKSCIQISKQLEKSSLHLSTYETLVKVIEPLDKITKQVPILKHKLEESPALSDLKNLIKIDTGIDALKKEVTSMIALPAFEIYKEIDQEHIVKIVSLKSALGKLNRVLELINNTEPDRPESKEILSILRELRLEIGIIKSINIKLFEHLQPPLESLSDILWDILKGLEKKHLHQQLHIEIIPSLNQLAENISAVPQESDYEILGKMATSLQDFKVATLNFCDQEEINVLKDFIQALQGICQPSKAISEILVHLKENRVKISHEPLIDNLNNLKEVLDKLNFADIPLEKLNQINISVQTYTTDLVTVISALTHQVKVQGLISNILESLQSLHSGTAALAANIESLPADKPLEIFRILPSIGSFQTDLSTLSAAIESQRKSLSEDALLQLNSWEDSAKTLSTTMANAINLESLELNSDLTLKSLGDFEPILDNLTKSESTIPPLLLEHLKTTREDIQTITKEVNNIIAIQNIKPVIKELSSISKELNLPPSLVNAHELIRALPHQLDSFNDSLITFEETPCQKLDGLTMCLKKFSAALQEPSKRHHVKNWMV</sequence>
<dbReference type="InterPro" id="IPR003599">
    <property type="entry name" value="Ig_sub"/>
</dbReference>